<feature type="transmembrane region" description="Helical" evidence="1">
    <location>
        <begin position="21"/>
        <end position="44"/>
    </location>
</feature>
<evidence type="ECO:0000313" key="2">
    <source>
        <dbReference type="EMBL" id="MFD1428634.1"/>
    </source>
</evidence>
<name>A0ABW4CF97_9LACO</name>
<evidence type="ECO:0000313" key="3">
    <source>
        <dbReference type="Proteomes" id="UP001597196"/>
    </source>
</evidence>
<keyword evidence="3" id="KW-1185">Reference proteome</keyword>
<feature type="transmembrane region" description="Helical" evidence="1">
    <location>
        <begin position="64"/>
        <end position="80"/>
    </location>
</feature>
<keyword evidence="1" id="KW-0472">Membrane</keyword>
<sequence length="136" mass="14912">MLFIKDIGSANVKLSLVKLPALYGFMYAVFITGVMVAAALSLVVQHQFSLPACGDLLFTWTLQWWWLNLVGAALHVLSYAKSLTSKLGMVANTLGVCVYIAYALIPNYSPVILVVHLLALALLMRSTRRRLVSVEG</sequence>
<gene>
    <name evidence="2" type="ORF">ACFQ4P_00045</name>
</gene>
<keyword evidence="1" id="KW-0812">Transmembrane</keyword>
<comment type="caution">
    <text evidence="2">The sequence shown here is derived from an EMBL/GenBank/DDBJ whole genome shotgun (WGS) entry which is preliminary data.</text>
</comment>
<dbReference type="EMBL" id="JBHTOC010000001">
    <property type="protein sequence ID" value="MFD1428634.1"/>
    <property type="molecule type" value="Genomic_DNA"/>
</dbReference>
<evidence type="ECO:0000256" key="1">
    <source>
        <dbReference type="SAM" id="Phobius"/>
    </source>
</evidence>
<reference evidence="3" key="1">
    <citation type="journal article" date="2019" name="Int. J. Syst. Evol. Microbiol.">
        <title>The Global Catalogue of Microorganisms (GCM) 10K type strain sequencing project: providing services to taxonomists for standard genome sequencing and annotation.</title>
        <authorList>
            <consortium name="The Broad Institute Genomics Platform"/>
            <consortium name="The Broad Institute Genome Sequencing Center for Infectious Disease"/>
            <person name="Wu L."/>
            <person name="Ma J."/>
        </authorList>
    </citation>
    <scope>NUCLEOTIDE SEQUENCE [LARGE SCALE GENOMIC DNA]</scope>
    <source>
        <strain evidence="3">CCM 8980</strain>
    </source>
</reference>
<keyword evidence="1" id="KW-1133">Transmembrane helix</keyword>
<accession>A0ABW4CF97</accession>
<protein>
    <submittedName>
        <fullName evidence="2">Uncharacterized protein</fullName>
    </submittedName>
</protein>
<proteinExistence type="predicted"/>
<dbReference type="Proteomes" id="UP001597196">
    <property type="component" value="Unassembled WGS sequence"/>
</dbReference>
<organism evidence="2 3">
    <name type="scientific">Lacticaseibacillus mingshuiensis</name>
    <dbReference type="NCBI Taxonomy" id="2799574"/>
    <lineage>
        <taxon>Bacteria</taxon>
        <taxon>Bacillati</taxon>
        <taxon>Bacillota</taxon>
        <taxon>Bacilli</taxon>
        <taxon>Lactobacillales</taxon>
        <taxon>Lactobacillaceae</taxon>
        <taxon>Lacticaseibacillus</taxon>
    </lineage>
</organism>